<reference evidence="11 12" key="1">
    <citation type="submission" date="2018-08" db="EMBL/GenBank/DDBJ databases">
        <title>Meiothermus cateniformans JCM 15151 genome sequencing project.</title>
        <authorList>
            <person name="Da Costa M.S."/>
            <person name="Albuquerque L."/>
            <person name="Raposo P."/>
            <person name="Froufe H.J.C."/>
            <person name="Barroso C.S."/>
            <person name="Egas C."/>
        </authorList>
    </citation>
    <scope>NUCLEOTIDE SEQUENCE [LARGE SCALE GENOMIC DNA]</scope>
    <source>
        <strain evidence="11 12">JCM 15151</strain>
    </source>
</reference>
<feature type="transmembrane region" description="Helical" evidence="8">
    <location>
        <begin position="326"/>
        <end position="345"/>
    </location>
</feature>
<organism evidence="11 12">
    <name type="scientific">Meiothermus taiwanensis</name>
    <dbReference type="NCBI Taxonomy" id="172827"/>
    <lineage>
        <taxon>Bacteria</taxon>
        <taxon>Thermotogati</taxon>
        <taxon>Deinococcota</taxon>
        <taxon>Deinococci</taxon>
        <taxon>Thermales</taxon>
        <taxon>Thermaceae</taxon>
        <taxon>Meiothermus</taxon>
    </lineage>
</organism>
<dbReference type="RefSeq" id="WP_027886759.1">
    <property type="nucleotide sequence ID" value="NZ_JBHSXZ010000007.1"/>
</dbReference>
<protein>
    <submittedName>
        <fullName evidence="11">Glutathione-regulated potassium-efflux system protein KefC</fullName>
    </submittedName>
</protein>
<dbReference type="GO" id="GO:0015297">
    <property type="term" value="F:antiporter activity"/>
    <property type="evidence" value="ECO:0007669"/>
    <property type="project" value="InterPro"/>
</dbReference>
<feature type="region of interest" description="Disordered" evidence="7">
    <location>
        <begin position="507"/>
        <end position="527"/>
    </location>
</feature>
<feature type="transmembrane region" description="Helical" evidence="8">
    <location>
        <begin position="263"/>
        <end position="285"/>
    </location>
</feature>
<evidence type="ECO:0000313" key="11">
    <source>
        <dbReference type="EMBL" id="RIH78336.1"/>
    </source>
</evidence>
<dbReference type="PANTHER" id="PTHR42751">
    <property type="entry name" value="SODIUM/HYDROGEN EXCHANGER FAMILY/TRKA DOMAIN PROTEIN"/>
    <property type="match status" value="1"/>
</dbReference>
<feature type="compositionally biased region" description="Basic and acidic residues" evidence="7">
    <location>
        <begin position="516"/>
        <end position="527"/>
    </location>
</feature>
<proteinExistence type="inferred from homology"/>
<feature type="transmembrane region" description="Helical" evidence="8">
    <location>
        <begin position="44"/>
        <end position="62"/>
    </location>
</feature>
<dbReference type="AlphaFoldDB" id="A0A399E322"/>
<dbReference type="OrthoDB" id="9781411at2"/>
<evidence type="ECO:0000256" key="6">
    <source>
        <dbReference type="ARBA" id="ARBA00023136"/>
    </source>
</evidence>
<evidence type="ECO:0000256" key="4">
    <source>
        <dbReference type="ARBA" id="ARBA00022692"/>
    </source>
</evidence>
<evidence type="ECO:0000259" key="10">
    <source>
        <dbReference type="Pfam" id="PF02254"/>
    </source>
</evidence>
<dbReference type="Pfam" id="PF02254">
    <property type="entry name" value="TrkA_N"/>
    <property type="match status" value="1"/>
</dbReference>
<keyword evidence="6 8" id="KW-0472">Membrane</keyword>
<feature type="transmembrane region" description="Helical" evidence="8">
    <location>
        <begin position="292"/>
        <end position="314"/>
    </location>
</feature>
<evidence type="ECO:0000313" key="12">
    <source>
        <dbReference type="Proteomes" id="UP000266089"/>
    </source>
</evidence>
<dbReference type="EMBL" id="QWKX01000016">
    <property type="protein sequence ID" value="RIH78336.1"/>
    <property type="molecule type" value="Genomic_DNA"/>
</dbReference>
<feature type="transmembrane region" description="Helical" evidence="8">
    <location>
        <begin position="74"/>
        <end position="96"/>
    </location>
</feature>
<evidence type="ECO:0000256" key="5">
    <source>
        <dbReference type="ARBA" id="ARBA00022989"/>
    </source>
</evidence>
<sequence>MELAWVGAAYGLGLLASRLGLPPLVGYLGAGFTLWGLGYQNSPLLEQIADVGVLLLLFTVGLKLRFASLVRLEVLGVGGLHLVLFGLLSGLIGLALGISPNAALFLGIGLAFSSTVLAVKLLDDRRELSTFHGRVAVGILVLQDLVAVGLLAYAGVKNPTPWALLLLALPLLRPVVGWILEKSGHDELLLLYGLGLALGGASLARHLGVSPELGALLIGAALAGHPQTSELSRTLWGLKEAFLVAFFLQIGLMGLPSPSALPLALVFILLLPLKAALFFVLFVLFGLRARTAFVTSVSLSSYSEFALITSVAAVEGGLLPESWSQLVGLVVAVSLALAAPLNRSVHNLFQRYERFLLRFERKGLHADDEPTSLGGAEWLVVGMGRTGGAAYKMLAGQGYRVLGLDADEGKLEFHRAKKRQVRYGDAEDPELWERIDLEGLRGVLLTLPDLEAKLRAARGLKQRGFSGVIAATSYHREEDPLLQEAGANLISRPFAEAGERLAERALGINPLEEAEDPRPTEAEPAKG</sequence>
<dbReference type="InterPro" id="IPR003148">
    <property type="entry name" value="RCK_N"/>
</dbReference>
<evidence type="ECO:0000256" key="7">
    <source>
        <dbReference type="SAM" id="MobiDB-lite"/>
    </source>
</evidence>
<dbReference type="InterPro" id="IPR038770">
    <property type="entry name" value="Na+/solute_symporter_sf"/>
</dbReference>
<comment type="subcellular location">
    <subcellularLocation>
        <location evidence="1">Membrane</location>
        <topology evidence="1">Multi-pass membrane protein</topology>
    </subcellularLocation>
</comment>
<evidence type="ECO:0000256" key="1">
    <source>
        <dbReference type="ARBA" id="ARBA00004141"/>
    </source>
</evidence>
<dbReference type="GO" id="GO:0006813">
    <property type="term" value="P:potassium ion transport"/>
    <property type="evidence" value="ECO:0007669"/>
    <property type="project" value="InterPro"/>
</dbReference>
<evidence type="ECO:0000256" key="3">
    <source>
        <dbReference type="ARBA" id="ARBA00022448"/>
    </source>
</evidence>
<dbReference type="SUPFAM" id="SSF51735">
    <property type="entry name" value="NAD(P)-binding Rossmann-fold domains"/>
    <property type="match status" value="1"/>
</dbReference>
<dbReference type="Pfam" id="PF00999">
    <property type="entry name" value="Na_H_Exchanger"/>
    <property type="match status" value="1"/>
</dbReference>
<dbReference type="Gene3D" id="3.40.50.720">
    <property type="entry name" value="NAD(P)-binding Rossmann-like Domain"/>
    <property type="match status" value="1"/>
</dbReference>
<feature type="transmembrane region" description="Helical" evidence="8">
    <location>
        <begin position="135"/>
        <end position="156"/>
    </location>
</feature>
<dbReference type="GO" id="GO:1902600">
    <property type="term" value="P:proton transmembrane transport"/>
    <property type="evidence" value="ECO:0007669"/>
    <property type="project" value="InterPro"/>
</dbReference>
<keyword evidence="4 8" id="KW-0812">Transmembrane</keyword>
<gene>
    <name evidence="11" type="primary">kefC</name>
    <name evidence="11" type="ORF">Mcate_00927</name>
</gene>
<name>A0A399E322_9DEIN</name>
<feature type="domain" description="RCK N-terminal" evidence="10">
    <location>
        <begin position="379"/>
        <end position="492"/>
    </location>
</feature>
<evidence type="ECO:0000256" key="8">
    <source>
        <dbReference type="SAM" id="Phobius"/>
    </source>
</evidence>
<feature type="transmembrane region" description="Helical" evidence="8">
    <location>
        <begin position="189"/>
        <end position="207"/>
    </location>
</feature>
<dbReference type="PANTHER" id="PTHR42751:SF1">
    <property type="entry name" value="CATION_PROTON ANTIPORTER YBAL-RELATED"/>
    <property type="match status" value="1"/>
</dbReference>
<feature type="domain" description="Cation/H+ exchanger transmembrane" evidence="9">
    <location>
        <begin position="13"/>
        <end position="339"/>
    </location>
</feature>
<dbReference type="InterPro" id="IPR006153">
    <property type="entry name" value="Cation/H_exchanger_TM"/>
</dbReference>
<feature type="transmembrane region" description="Helical" evidence="8">
    <location>
        <begin position="102"/>
        <end position="123"/>
    </location>
</feature>
<dbReference type="InterPro" id="IPR036291">
    <property type="entry name" value="NAD(P)-bd_dom_sf"/>
</dbReference>
<evidence type="ECO:0000256" key="2">
    <source>
        <dbReference type="ARBA" id="ARBA00005551"/>
    </source>
</evidence>
<comment type="caution">
    <text evidence="11">The sequence shown here is derived from an EMBL/GenBank/DDBJ whole genome shotgun (WGS) entry which is preliminary data.</text>
</comment>
<feature type="transmembrane region" description="Helical" evidence="8">
    <location>
        <begin position="162"/>
        <end position="180"/>
    </location>
</feature>
<accession>A0A399E322</accession>
<evidence type="ECO:0000259" key="9">
    <source>
        <dbReference type="Pfam" id="PF00999"/>
    </source>
</evidence>
<dbReference type="GO" id="GO:0016020">
    <property type="term" value="C:membrane"/>
    <property type="evidence" value="ECO:0007669"/>
    <property type="project" value="UniProtKB-SubCell"/>
</dbReference>
<dbReference type="Gene3D" id="1.20.1530.20">
    <property type="match status" value="1"/>
</dbReference>
<keyword evidence="3" id="KW-0813">Transport</keyword>
<keyword evidence="5 8" id="KW-1133">Transmembrane helix</keyword>
<dbReference type="Proteomes" id="UP000266089">
    <property type="component" value="Unassembled WGS sequence"/>
</dbReference>
<comment type="similarity">
    <text evidence="2">Belongs to the monovalent cation:proton antiporter 2 (CPA2) transporter (TC 2.A.37) family.</text>
</comment>